<feature type="transmembrane region" description="Helical" evidence="1">
    <location>
        <begin position="183"/>
        <end position="208"/>
    </location>
</feature>
<evidence type="ECO:0000313" key="4">
    <source>
        <dbReference type="Proteomes" id="UP001652680"/>
    </source>
</evidence>
<evidence type="ECO:0000313" key="3">
    <source>
        <dbReference type="EnsemblMetazoa" id="XP_044315375.1"/>
    </source>
</evidence>
<dbReference type="GeneID" id="108038158"/>
<reference evidence="3" key="2">
    <citation type="submission" date="2025-05" db="UniProtKB">
        <authorList>
            <consortium name="EnsemblMetazoa"/>
        </authorList>
    </citation>
    <scope>IDENTIFICATION</scope>
</reference>
<sequence length="378" mass="44652">MSCLTSVLQLLQFLTTLSGCNIYRYVEDRRIFRLSPKINFLVGAMHRFWLRPWLLVIFLMHSIFWLVEFIGVMSDPKPGSERPLNLIYRIGMTIASNQNFCISIGIAYHYRYHRNLMRQVLNGFSRIYYSYEKICGRAPKINWCFFVIQTYRVSIATFVPRKTSLIAFHFGSKLDIVLHQFKWLFIFIQPLLLSIAAHLGILILYACYDIHVQPNRNRKSFQLHVFQRNLIRLRHNFDCLARPFVWTVFLESFILFIGNFHLNLYDKQSVRHLGESLLTTFVFPITLLHVNVAIKSAEKTFGQLKANFRTQRQTQMLWLYREVMEATADRNNVFCLDRGLILEMLRLGWIFSMFTNSVLLNSTAALKHFETVNHKKLL</sequence>
<evidence type="ECO:0000256" key="1">
    <source>
        <dbReference type="SAM" id="Phobius"/>
    </source>
</evidence>
<protein>
    <recommendedName>
        <fullName evidence="5">Gustatory receptor</fullName>
    </recommendedName>
</protein>
<feature type="transmembrane region" description="Helical" evidence="1">
    <location>
        <begin position="53"/>
        <end position="74"/>
    </location>
</feature>
<feature type="chain" id="PRO_5046533111" description="Gustatory receptor" evidence="2">
    <location>
        <begin position="20"/>
        <end position="378"/>
    </location>
</feature>
<feature type="transmembrane region" description="Helical" evidence="1">
    <location>
        <begin position="244"/>
        <end position="264"/>
    </location>
</feature>
<keyword evidence="4" id="KW-1185">Reference proteome</keyword>
<evidence type="ECO:0000256" key="2">
    <source>
        <dbReference type="SAM" id="SignalP"/>
    </source>
</evidence>
<name>A0ABM5J981_DRORH</name>
<feature type="signal peptide" evidence="2">
    <location>
        <begin position="1"/>
        <end position="19"/>
    </location>
</feature>
<evidence type="ECO:0008006" key="5">
    <source>
        <dbReference type="Google" id="ProtNLM"/>
    </source>
</evidence>
<feature type="transmembrane region" description="Helical" evidence="1">
    <location>
        <begin position="86"/>
        <end position="110"/>
    </location>
</feature>
<keyword evidence="1" id="KW-0812">Transmembrane</keyword>
<organism evidence="3 4">
    <name type="scientific">Drosophila rhopaloa</name>
    <name type="common">Fruit fly</name>
    <dbReference type="NCBI Taxonomy" id="1041015"/>
    <lineage>
        <taxon>Eukaryota</taxon>
        <taxon>Metazoa</taxon>
        <taxon>Ecdysozoa</taxon>
        <taxon>Arthropoda</taxon>
        <taxon>Hexapoda</taxon>
        <taxon>Insecta</taxon>
        <taxon>Pterygota</taxon>
        <taxon>Neoptera</taxon>
        <taxon>Endopterygota</taxon>
        <taxon>Diptera</taxon>
        <taxon>Brachycera</taxon>
        <taxon>Muscomorpha</taxon>
        <taxon>Ephydroidea</taxon>
        <taxon>Drosophilidae</taxon>
        <taxon>Drosophila</taxon>
        <taxon>Sophophora</taxon>
    </lineage>
</organism>
<dbReference type="Proteomes" id="UP001652680">
    <property type="component" value="Unassembled WGS sequence"/>
</dbReference>
<keyword evidence="2" id="KW-0732">Signal</keyword>
<accession>A0ABM5J981</accession>
<feature type="transmembrane region" description="Helical" evidence="1">
    <location>
        <begin position="276"/>
        <end position="294"/>
    </location>
</feature>
<reference evidence="4" key="1">
    <citation type="journal article" date="2021" name="Elife">
        <title>Highly contiguous assemblies of 101 drosophilid genomes.</title>
        <authorList>
            <person name="Kim B.Y."/>
            <person name="Wang J.R."/>
            <person name="Miller D.E."/>
            <person name="Barmina O."/>
            <person name="Delaney E."/>
            <person name="Thompson A."/>
            <person name="Comeault A.A."/>
            <person name="Peede D."/>
            <person name="D'Agostino E.R."/>
            <person name="Pelaez J."/>
            <person name="Aguilar J.M."/>
            <person name="Haji D."/>
            <person name="Matsunaga T."/>
            <person name="Armstrong E.E."/>
            <person name="Zych M."/>
            <person name="Ogawa Y."/>
            <person name="Stamenkovic-Radak M."/>
            <person name="Jelic M."/>
            <person name="Veselinovic M.S."/>
            <person name="Tanaskovic M."/>
            <person name="Eric P."/>
            <person name="Gao J.J."/>
            <person name="Katoh T.K."/>
            <person name="Toda M.J."/>
            <person name="Watabe H."/>
            <person name="Watada M."/>
            <person name="Davis J.S."/>
            <person name="Moyle L.C."/>
            <person name="Manoli G."/>
            <person name="Bertolini E."/>
            <person name="Kostal V."/>
            <person name="Hawley R.S."/>
            <person name="Takahashi A."/>
            <person name="Jones C.D."/>
            <person name="Price D.K."/>
            <person name="Whiteman N."/>
            <person name="Kopp A."/>
            <person name="Matute D.R."/>
            <person name="Petrov D.A."/>
        </authorList>
    </citation>
    <scope>NUCLEOTIDE SEQUENCE [LARGE SCALE GENOMIC DNA]</scope>
</reference>
<keyword evidence="1" id="KW-1133">Transmembrane helix</keyword>
<keyword evidence="1" id="KW-0472">Membrane</keyword>
<dbReference type="EnsemblMetazoa" id="XM_044459440.1">
    <property type="protein sequence ID" value="XP_044315375.1"/>
    <property type="gene ID" value="LOC108038158"/>
</dbReference>
<dbReference type="RefSeq" id="XP_044315375.1">
    <property type="nucleotide sequence ID" value="XM_044459440.1"/>
</dbReference>
<proteinExistence type="predicted"/>